<evidence type="ECO:0000256" key="4">
    <source>
        <dbReference type="ARBA" id="ARBA00022660"/>
    </source>
</evidence>
<dbReference type="InterPro" id="IPR036811">
    <property type="entry name" value="Ubol_cytC_Rdtase_hinge_dom_sf"/>
</dbReference>
<evidence type="ECO:0000313" key="14">
    <source>
        <dbReference type="Proteomes" id="UP001233999"/>
    </source>
</evidence>
<evidence type="ECO:0000256" key="6">
    <source>
        <dbReference type="ARBA" id="ARBA00022982"/>
    </source>
</evidence>
<evidence type="ECO:0000256" key="11">
    <source>
        <dbReference type="SAM" id="MobiDB-lite"/>
    </source>
</evidence>
<comment type="subcellular location">
    <subcellularLocation>
        <location evidence="1">Mitochondrion inner membrane</location>
        <topology evidence="1">Peripheral membrane protein</topology>
        <orientation evidence="1">Intermembrane side</orientation>
    </subcellularLocation>
</comment>
<keyword evidence="3 9" id="KW-0813">Transport</keyword>
<evidence type="ECO:0000256" key="3">
    <source>
        <dbReference type="ARBA" id="ARBA00022448"/>
    </source>
</evidence>
<evidence type="ECO:0000256" key="7">
    <source>
        <dbReference type="ARBA" id="ARBA00023128"/>
    </source>
</evidence>
<dbReference type="GO" id="GO:0005743">
    <property type="term" value="C:mitochondrial inner membrane"/>
    <property type="evidence" value="ECO:0007669"/>
    <property type="project" value="UniProtKB-SubCell"/>
</dbReference>
<feature type="disulfide bond" evidence="10">
    <location>
        <begin position="37"/>
        <end position="81"/>
    </location>
</feature>
<evidence type="ECO:0000259" key="12">
    <source>
        <dbReference type="Pfam" id="PF02320"/>
    </source>
</evidence>
<dbReference type="AlphaFoldDB" id="A0AAD8A2Q4"/>
<dbReference type="FunFam" id="1.10.287.20:FF:000004">
    <property type="entry name" value="Cytochrome b-c1 complex subunit 6"/>
    <property type="match status" value="1"/>
</dbReference>
<evidence type="ECO:0000256" key="8">
    <source>
        <dbReference type="ARBA" id="ARBA00023136"/>
    </source>
</evidence>
<sequence>MFQGNNLSMKPVMPRVRAQDEEEEDLVDPQQTLREQCHEERKCTALHEKYMACNDRVNSRSKTTELCNEELFDYLHCVDACVTKSLFSRLK</sequence>
<feature type="region of interest" description="Disordered" evidence="11">
    <location>
        <begin position="1"/>
        <end position="30"/>
    </location>
</feature>
<dbReference type="PANTHER" id="PTHR15336">
    <property type="entry name" value="UBIQUINOL-CYTOCHROME C REDUCTASE COMPLEX 7.8 KDA PROTEIN"/>
    <property type="match status" value="1"/>
</dbReference>
<keyword evidence="5 9" id="KW-0999">Mitochondrion inner membrane</keyword>
<dbReference type="PANTHER" id="PTHR15336:SF0">
    <property type="entry name" value="CYTOCHROME B-C1 COMPLEX SUBUNIT 6, MITOCHONDRIAL"/>
    <property type="match status" value="1"/>
</dbReference>
<evidence type="ECO:0000256" key="1">
    <source>
        <dbReference type="ARBA" id="ARBA00004137"/>
    </source>
</evidence>
<keyword evidence="4 9" id="KW-0679">Respiratory chain</keyword>
<dbReference type="Proteomes" id="UP001233999">
    <property type="component" value="Unassembled WGS sequence"/>
</dbReference>
<dbReference type="PIRSF" id="PIRSF000019">
    <property type="entry name" value="Bc1_11K"/>
    <property type="match status" value="1"/>
</dbReference>
<keyword evidence="8 9" id="KW-0472">Membrane</keyword>
<dbReference type="EMBL" id="JASPKZ010004270">
    <property type="protein sequence ID" value="KAJ9590348.1"/>
    <property type="molecule type" value="Genomic_DNA"/>
</dbReference>
<comment type="similarity">
    <text evidence="2 9">Belongs to the UQCRH/QCR6 family.</text>
</comment>
<protein>
    <recommendedName>
        <fullName evidence="9">Cytochrome b-c1 complex subunit 6</fullName>
    </recommendedName>
</protein>
<keyword evidence="10" id="KW-1015">Disulfide bond</keyword>
<dbReference type="Gene3D" id="1.10.287.20">
    <property type="entry name" value="Ubiquinol-cytochrome C reductase hinge domain"/>
    <property type="match status" value="1"/>
</dbReference>
<dbReference type="SUPFAM" id="SSF81531">
    <property type="entry name" value="Non-heme 11 kDa protein of cytochrome bc1 complex (Ubiquinol-cytochrome c reductase)"/>
    <property type="match status" value="1"/>
</dbReference>
<keyword evidence="6 9" id="KW-0249">Electron transport</keyword>
<reference evidence="13" key="1">
    <citation type="journal article" date="2023" name="IScience">
        <title>Live-bearing cockroach genome reveals convergent evolutionary mechanisms linked to viviparity in insects and beyond.</title>
        <authorList>
            <person name="Fouks B."/>
            <person name="Harrison M.C."/>
            <person name="Mikhailova A.A."/>
            <person name="Marchal E."/>
            <person name="English S."/>
            <person name="Carruthers M."/>
            <person name="Jennings E.C."/>
            <person name="Chiamaka E.L."/>
            <person name="Frigard R.A."/>
            <person name="Pippel M."/>
            <person name="Attardo G.M."/>
            <person name="Benoit J.B."/>
            <person name="Bornberg-Bauer E."/>
            <person name="Tobe S.S."/>
        </authorList>
    </citation>
    <scope>NUCLEOTIDE SEQUENCE</scope>
    <source>
        <strain evidence="13">Stay&amp;Tobe</strain>
    </source>
</reference>
<dbReference type="InterPro" id="IPR023184">
    <property type="entry name" value="Ubol_cytC_Rdtase_hinge_dom"/>
</dbReference>
<feature type="disulfide bond" evidence="10">
    <location>
        <begin position="53"/>
        <end position="67"/>
    </location>
</feature>
<keyword evidence="14" id="KW-1185">Reference proteome</keyword>
<evidence type="ECO:0000256" key="2">
    <source>
        <dbReference type="ARBA" id="ARBA00006498"/>
    </source>
</evidence>
<evidence type="ECO:0000313" key="13">
    <source>
        <dbReference type="EMBL" id="KAJ9590348.1"/>
    </source>
</evidence>
<proteinExistence type="inferred from homology"/>
<organism evidence="13 14">
    <name type="scientific">Diploptera punctata</name>
    <name type="common">Pacific beetle cockroach</name>
    <dbReference type="NCBI Taxonomy" id="6984"/>
    <lineage>
        <taxon>Eukaryota</taxon>
        <taxon>Metazoa</taxon>
        <taxon>Ecdysozoa</taxon>
        <taxon>Arthropoda</taxon>
        <taxon>Hexapoda</taxon>
        <taxon>Insecta</taxon>
        <taxon>Pterygota</taxon>
        <taxon>Neoptera</taxon>
        <taxon>Polyneoptera</taxon>
        <taxon>Dictyoptera</taxon>
        <taxon>Blattodea</taxon>
        <taxon>Blaberoidea</taxon>
        <taxon>Blaberidae</taxon>
        <taxon>Diplopterinae</taxon>
        <taxon>Diploptera</taxon>
    </lineage>
</organism>
<accession>A0AAD8A2Q4</accession>
<evidence type="ECO:0000256" key="10">
    <source>
        <dbReference type="PIRSR" id="PIRSR000019-1"/>
    </source>
</evidence>
<gene>
    <name evidence="13" type="ORF">L9F63_027813</name>
</gene>
<dbReference type="GO" id="GO:0006122">
    <property type="term" value="P:mitochondrial electron transport, ubiquinol to cytochrome c"/>
    <property type="evidence" value="ECO:0007669"/>
    <property type="project" value="InterPro"/>
</dbReference>
<dbReference type="Pfam" id="PF02320">
    <property type="entry name" value="UCR_hinge"/>
    <property type="match status" value="1"/>
</dbReference>
<evidence type="ECO:0000256" key="9">
    <source>
        <dbReference type="PIRNR" id="PIRNR000019"/>
    </source>
</evidence>
<keyword evidence="7 9" id="KW-0496">Mitochondrion</keyword>
<feature type="domain" description="Ubiquinol-cytochrome C reductase hinge" evidence="12">
    <location>
        <begin position="28"/>
        <end position="91"/>
    </location>
</feature>
<dbReference type="InterPro" id="IPR003422">
    <property type="entry name" value="Cyt_b-c1_6"/>
</dbReference>
<comment type="caution">
    <text evidence="13">The sequence shown here is derived from an EMBL/GenBank/DDBJ whole genome shotgun (WGS) entry which is preliminary data.</text>
</comment>
<evidence type="ECO:0000256" key="5">
    <source>
        <dbReference type="ARBA" id="ARBA00022792"/>
    </source>
</evidence>
<name>A0AAD8A2Q4_DIPPU</name>
<reference evidence="13" key="2">
    <citation type="submission" date="2023-05" db="EMBL/GenBank/DDBJ databases">
        <authorList>
            <person name="Fouks B."/>
        </authorList>
    </citation>
    <scope>NUCLEOTIDE SEQUENCE</scope>
    <source>
        <strain evidence="13">Stay&amp;Tobe</strain>
        <tissue evidence="13">Testes</tissue>
    </source>
</reference>
<comment type="function">
    <text evidence="9">Component of the ubiquinol-cytochrome c oxidoreductase, a multisubunit transmembrane complex that is part of the mitochondrial electron transport chain which drives oxidative phosphorylation.</text>
</comment>